<organism evidence="1">
    <name type="scientific">Streptomyces sp. NBC_00060</name>
    <dbReference type="NCBI Taxonomy" id="2975636"/>
    <lineage>
        <taxon>Bacteria</taxon>
        <taxon>Bacillati</taxon>
        <taxon>Actinomycetota</taxon>
        <taxon>Actinomycetes</taxon>
        <taxon>Kitasatosporales</taxon>
        <taxon>Streptomycetaceae</taxon>
        <taxon>Streptomyces</taxon>
    </lineage>
</organism>
<protein>
    <submittedName>
        <fullName evidence="1">Uncharacterized protein</fullName>
    </submittedName>
</protein>
<accession>A0AAU2GT23</accession>
<evidence type="ECO:0000313" key="1">
    <source>
        <dbReference type="EMBL" id="WTU38370.1"/>
    </source>
</evidence>
<proteinExistence type="predicted"/>
<dbReference type="AlphaFoldDB" id="A0AAU2GT23"/>
<sequence length="180" mass="19481">MPEPEKPSATNPGAHFTEGLYLRIAQLSNRNFIALRDEIIAPVSGGDSADLQALQTSFYTNGCTGAPSWLTPGPTWEACVQHDFRYTVGPNIFFNDAEKARADRAAADRQLGENIGAGDDVLAKLVGLAAENVTGTVGWWFYATTPIRDAKLYASGYDIYKTLQEHGASSRAREVLDGLV</sequence>
<dbReference type="EMBL" id="CP108253">
    <property type="protein sequence ID" value="WTU38370.1"/>
    <property type="molecule type" value="Genomic_DNA"/>
</dbReference>
<gene>
    <name evidence="1" type="ORF">OHV25_01750</name>
</gene>
<name>A0AAU2GT23_9ACTN</name>
<reference evidence="1" key="1">
    <citation type="submission" date="2022-10" db="EMBL/GenBank/DDBJ databases">
        <title>The complete genomes of actinobacterial strains from the NBC collection.</title>
        <authorList>
            <person name="Joergensen T.S."/>
            <person name="Alvarez Arevalo M."/>
            <person name="Sterndorff E.B."/>
            <person name="Faurdal D."/>
            <person name="Vuksanovic O."/>
            <person name="Mourched A.-S."/>
            <person name="Charusanti P."/>
            <person name="Shaw S."/>
            <person name="Blin K."/>
            <person name="Weber T."/>
        </authorList>
    </citation>
    <scope>NUCLEOTIDE SEQUENCE</scope>
    <source>
        <strain evidence="1">NBC_00060</strain>
    </source>
</reference>